<dbReference type="InterPro" id="IPR027417">
    <property type="entry name" value="P-loop_NTPase"/>
</dbReference>
<dbReference type="CDD" id="cd00882">
    <property type="entry name" value="Ras_like_GTPase"/>
    <property type="match status" value="1"/>
</dbReference>
<reference evidence="3 4" key="1">
    <citation type="submission" date="2014-04" db="EMBL/GenBank/DDBJ databases">
        <authorList>
            <consortium name="DOE Joint Genome Institute"/>
            <person name="Kuo A."/>
            <person name="Kohler A."/>
            <person name="Nagy L.G."/>
            <person name="Floudas D."/>
            <person name="Copeland A."/>
            <person name="Barry K.W."/>
            <person name="Cichocki N."/>
            <person name="Veneault-Fourrey C."/>
            <person name="LaButti K."/>
            <person name="Lindquist E.A."/>
            <person name="Lipzen A."/>
            <person name="Lundell T."/>
            <person name="Morin E."/>
            <person name="Murat C."/>
            <person name="Sun H."/>
            <person name="Tunlid A."/>
            <person name="Henrissat B."/>
            <person name="Grigoriev I.V."/>
            <person name="Hibbett D.S."/>
            <person name="Martin F."/>
            <person name="Nordberg H.P."/>
            <person name="Cantor M.N."/>
            <person name="Hua S.X."/>
        </authorList>
    </citation>
    <scope>NUCLEOTIDE SEQUENCE [LARGE SCALE GENOMIC DNA]</scope>
    <source>
        <strain evidence="3 4">Foug A</strain>
    </source>
</reference>
<evidence type="ECO:0000256" key="1">
    <source>
        <dbReference type="SAM" id="MobiDB-lite"/>
    </source>
</evidence>
<dbReference type="InterPro" id="IPR025662">
    <property type="entry name" value="Sigma_54_int_dom_ATP-bd_1"/>
</dbReference>
<protein>
    <recommendedName>
        <fullName evidence="2">G domain-containing protein</fullName>
    </recommendedName>
</protein>
<proteinExistence type="predicted"/>
<dbReference type="InterPro" id="IPR006073">
    <property type="entry name" value="GTP-bd"/>
</dbReference>
<feature type="compositionally biased region" description="Polar residues" evidence="1">
    <location>
        <begin position="277"/>
        <end position="290"/>
    </location>
</feature>
<dbReference type="PROSITE" id="PS00675">
    <property type="entry name" value="SIGMA54_INTERACT_1"/>
    <property type="match status" value="1"/>
</dbReference>
<sequence length="296" mass="32735">MGPYNIVIFGESGSGKSSLVNLITGSPDAKVSPDAEGCTTQFKKYTFSGQDAAQYYLWDTPGLNEPRSKMKDQTPAIAECYSLVRYLADHGGANLLVYCISGVKDVQVPSVPPSTLQSHYRLFHEIFSPGVPLIIVVTHLDSKERREEWWTTNEEKLKHVEISFSGHVCVTARETSDKESARDVRMLLEQCSKRSRWQPSMVREGLRLSKEVVKSLPSVSPRRDMTISGHIMAGMLTARCGLEGKEVMDLVKQMRAPSRNGTPPPTPDAEQPERSNQRTGATSSPVTLPTSKDLVP</sequence>
<keyword evidence="4" id="KW-1185">Reference proteome</keyword>
<dbReference type="AlphaFoldDB" id="A0A0C3E884"/>
<organism evidence="3 4">
    <name type="scientific">Scleroderma citrinum Foug A</name>
    <dbReference type="NCBI Taxonomy" id="1036808"/>
    <lineage>
        <taxon>Eukaryota</taxon>
        <taxon>Fungi</taxon>
        <taxon>Dikarya</taxon>
        <taxon>Basidiomycota</taxon>
        <taxon>Agaricomycotina</taxon>
        <taxon>Agaricomycetes</taxon>
        <taxon>Agaricomycetidae</taxon>
        <taxon>Boletales</taxon>
        <taxon>Sclerodermatineae</taxon>
        <taxon>Sclerodermataceae</taxon>
        <taxon>Scleroderma</taxon>
    </lineage>
</organism>
<dbReference type="InParanoid" id="A0A0C3E884"/>
<gene>
    <name evidence="3" type="ORF">SCLCIDRAFT_1208383</name>
</gene>
<dbReference type="Gene3D" id="3.40.50.300">
    <property type="entry name" value="P-loop containing nucleotide triphosphate hydrolases"/>
    <property type="match status" value="1"/>
</dbReference>
<dbReference type="GO" id="GO:0005525">
    <property type="term" value="F:GTP binding"/>
    <property type="evidence" value="ECO:0007669"/>
    <property type="project" value="InterPro"/>
</dbReference>
<evidence type="ECO:0000313" key="3">
    <source>
        <dbReference type="EMBL" id="KIM68975.1"/>
    </source>
</evidence>
<reference evidence="4" key="2">
    <citation type="submission" date="2015-01" db="EMBL/GenBank/DDBJ databases">
        <title>Evolutionary Origins and Diversification of the Mycorrhizal Mutualists.</title>
        <authorList>
            <consortium name="DOE Joint Genome Institute"/>
            <consortium name="Mycorrhizal Genomics Consortium"/>
            <person name="Kohler A."/>
            <person name="Kuo A."/>
            <person name="Nagy L.G."/>
            <person name="Floudas D."/>
            <person name="Copeland A."/>
            <person name="Barry K.W."/>
            <person name="Cichocki N."/>
            <person name="Veneault-Fourrey C."/>
            <person name="LaButti K."/>
            <person name="Lindquist E.A."/>
            <person name="Lipzen A."/>
            <person name="Lundell T."/>
            <person name="Morin E."/>
            <person name="Murat C."/>
            <person name="Riley R."/>
            <person name="Ohm R."/>
            <person name="Sun H."/>
            <person name="Tunlid A."/>
            <person name="Henrissat B."/>
            <person name="Grigoriev I.V."/>
            <person name="Hibbett D.S."/>
            <person name="Martin F."/>
        </authorList>
    </citation>
    <scope>NUCLEOTIDE SEQUENCE [LARGE SCALE GENOMIC DNA]</scope>
    <source>
        <strain evidence="4">Foug A</strain>
    </source>
</reference>
<dbReference type="EMBL" id="KN822007">
    <property type="protein sequence ID" value="KIM68975.1"/>
    <property type="molecule type" value="Genomic_DNA"/>
</dbReference>
<dbReference type="HOGENOM" id="CLU_050405_0_0_1"/>
<feature type="region of interest" description="Disordered" evidence="1">
    <location>
        <begin position="254"/>
        <end position="296"/>
    </location>
</feature>
<accession>A0A0C3E884</accession>
<feature type="domain" description="G" evidence="2">
    <location>
        <begin position="6"/>
        <end position="89"/>
    </location>
</feature>
<evidence type="ECO:0000313" key="4">
    <source>
        <dbReference type="Proteomes" id="UP000053989"/>
    </source>
</evidence>
<dbReference type="Pfam" id="PF01926">
    <property type="entry name" value="MMR_HSR1"/>
    <property type="match status" value="1"/>
</dbReference>
<dbReference type="Proteomes" id="UP000053989">
    <property type="component" value="Unassembled WGS sequence"/>
</dbReference>
<dbReference type="OrthoDB" id="8954335at2759"/>
<evidence type="ECO:0000259" key="2">
    <source>
        <dbReference type="Pfam" id="PF01926"/>
    </source>
</evidence>
<name>A0A0C3E884_9AGAM</name>
<dbReference type="SUPFAM" id="SSF52540">
    <property type="entry name" value="P-loop containing nucleoside triphosphate hydrolases"/>
    <property type="match status" value="1"/>
</dbReference>